<name>A0ABQ9FNU9_TEGGR</name>
<protein>
    <submittedName>
        <fullName evidence="2">Uncharacterized protein</fullName>
    </submittedName>
</protein>
<sequence>MFSFNSIFFKPICNAFVGDGYSLKLIGYVELFIKKIFLWNFNFKQHSTEYLLFEFYYRKNFVKFFMIILLIYLVLLNYGTEFLQLYMLGTFLENQVENISQEKQNTETVNLKLKDENYILMQKLGYSEMLDFENATDIFNQGEKKYYDTKISITTVIRFNHMRDVLKIFRTVIDLSDMAVEK</sequence>
<dbReference type="EMBL" id="JARBDR010000214">
    <property type="protein sequence ID" value="KAJ8318959.1"/>
    <property type="molecule type" value="Genomic_DNA"/>
</dbReference>
<feature type="transmembrane region" description="Helical" evidence="1">
    <location>
        <begin position="61"/>
        <end position="78"/>
    </location>
</feature>
<keyword evidence="3" id="KW-1185">Reference proteome</keyword>
<dbReference type="Proteomes" id="UP001217089">
    <property type="component" value="Unassembled WGS sequence"/>
</dbReference>
<keyword evidence="1" id="KW-1133">Transmembrane helix</keyword>
<gene>
    <name evidence="2" type="ORF">KUTeg_004050</name>
</gene>
<keyword evidence="1" id="KW-0812">Transmembrane</keyword>
<comment type="caution">
    <text evidence="2">The sequence shown here is derived from an EMBL/GenBank/DDBJ whole genome shotgun (WGS) entry which is preliminary data.</text>
</comment>
<accession>A0ABQ9FNU9</accession>
<evidence type="ECO:0000256" key="1">
    <source>
        <dbReference type="SAM" id="Phobius"/>
    </source>
</evidence>
<evidence type="ECO:0000313" key="3">
    <source>
        <dbReference type="Proteomes" id="UP001217089"/>
    </source>
</evidence>
<keyword evidence="1" id="KW-0472">Membrane</keyword>
<organism evidence="2 3">
    <name type="scientific">Tegillarca granosa</name>
    <name type="common">Malaysian cockle</name>
    <name type="synonym">Anadara granosa</name>
    <dbReference type="NCBI Taxonomy" id="220873"/>
    <lineage>
        <taxon>Eukaryota</taxon>
        <taxon>Metazoa</taxon>
        <taxon>Spiralia</taxon>
        <taxon>Lophotrochozoa</taxon>
        <taxon>Mollusca</taxon>
        <taxon>Bivalvia</taxon>
        <taxon>Autobranchia</taxon>
        <taxon>Pteriomorphia</taxon>
        <taxon>Arcoida</taxon>
        <taxon>Arcoidea</taxon>
        <taxon>Arcidae</taxon>
        <taxon>Tegillarca</taxon>
    </lineage>
</organism>
<reference evidence="2 3" key="1">
    <citation type="submission" date="2022-12" db="EMBL/GenBank/DDBJ databases">
        <title>Chromosome-level genome of Tegillarca granosa.</title>
        <authorList>
            <person name="Kim J."/>
        </authorList>
    </citation>
    <scope>NUCLEOTIDE SEQUENCE [LARGE SCALE GENOMIC DNA]</scope>
    <source>
        <strain evidence="2">Teg-2019</strain>
        <tissue evidence="2">Adductor muscle</tissue>
    </source>
</reference>
<evidence type="ECO:0000313" key="2">
    <source>
        <dbReference type="EMBL" id="KAJ8318959.1"/>
    </source>
</evidence>
<proteinExistence type="predicted"/>